<dbReference type="InterPro" id="IPR051553">
    <property type="entry name" value="Ran_GTPase-activating"/>
</dbReference>
<dbReference type="SUPFAM" id="SSF50985">
    <property type="entry name" value="RCC1/BLIP-II"/>
    <property type="match status" value="1"/>
</dbReference>
<dbReference type="PRINTS" id="PR00633">
    <property type="entry name" value="RCCNDNSATION"/>
</dbReference>
<dbReference type="PROSITE" id="PS00626">
    <property type="entry name" value="RCC1_2"/>
    <property type="match status" value="2"/>
</dbReference>
<dbReference type="InterPro" id="IPR000408">
    <property type="entry name" value="Reg_chr_condens"/>
</dbReference>
<dbReference type="OrthoDB" id="61110at2759"/>
<dbReference type="GeneID" id="36333906"/>
<evidence type="ECO:0000256" key="4">
    <source>
        <dbReference type="SAM" id="MobiDB-lite"/>
    </source>
</evidence>
<evidence type="ECO:0000256" key="2">
    <source>
        <dbReference type="ARBA" id="ARBA00022737"/>
    </source>
</evidence>
<evidence type="ECO:0000259" key="5">
    <source>
        <dbReference type="Pfam" id="PF25390"/>
    </source>
</evidence>
<dbReference type="RefSeq" id="XP_024337182.1">
    <property type="nucleotide sequence ID" value="XM_024488957.1"/>
</dbReference>
<evidence type="ECO:0000256" key="3">
    <source>
        <dbReference type="PROSITE-ProRule" id="PRU00235"/>
    </source>
</evidence>
<dbReference type="EMBL" id="KZ110600">
    <property type="protein sequence ID" value="OSX60388.1"/>
    <property type="molecule type" value="Genomic_DNA"/>
</dbReference>
<name>A0A1X6MVK1_9APHY</name>
<feature type="repeat" description="RCC1" evidence="3">
    <location>
        <begin position="149"/>
        <end position="213"/>
    </location>
</feature>
<dbReference type="GO" id="GO:0005085">
    <property type="term" value="F:guanyl-nucleotide exchange factor activity"/>
    <property type="evidence" value="ECO:0007669"/>
    <property type="project" value="TreeGrafter"/>
</dbReference>
<dbReference type="PROSITE" id="PS00625">
    <property type="entry name" value="RCC1_1"/>
    <property type="match status" value="1"/>
</dbReference>
<feature type="repeat" description="RCC1" evidence="3">
    <location>
        <begin position="343"/>
        <end position="399"/>
    </location>
</feature>
<evidence type="ECO:0000256" key="1">
    <source>
        <dbReference type="ARBA" id="ARBA00022658"/>
    </source>
</evidence>
<feature type="repeat" description="RCC1" evidence="3">
    <location>
        <begin position="400"/>
        <end position="461"/>
    </location>
</feature>
<protein>
    <recommendedName>
        <fullName evidence="5">RCC1-like domain-containing protein</fullName>
    </recommendedName>
</protein>
<gene>
    <name evidence="6" type="ORF">POSPLADRAFT_1182909</name>
</gene>
<evidence type="ECO:0000313" key="6">
    <source>
        <dbReference type="EMBL" id="OSX60388.1"/>
    </source>
</evidence>
<keyword evidence="7" id="KW-1185">Reference proteome</keyword>
<evidence type="ECO:0000313" key="7">
    <source>
        <dbReference type="Proteomes" id="UP000194127"/>
    </source>
</evidence>
<dbReference type="Pfam" id="PF25390">
    <property type="entry name" value="WD40_RLD"/>
    <property type="match status" value="1"/>
</dbReference>
<dbReference type="Gene3D" id="2.130.10.30">
    <property type="entry name" value="Regulator of chromosome condensation 1/beta-lactamase-inhibitor protein II"/>
    <property type="match status" value="1"/>
</dbReference>
<proteinExistence type="predicted"/>
<dbReference type="AlphaFoldDB" id="A0A1X6MVK1"/>
<reference evidence="6 7" key="1">
    <citation type="submission" date="2017-04" db="EMBL/GenBank/DDBJ databases">
        <title>Genome Sequence of the Model Brown-Rot Fungus Postia placenta SB12.</title>
        <authorList>
            <consortium name="DOE Joint Genome Institute"/>
            <person name="Gaskell J."/>
            <person name="Kersten P."/>
            <person name="Larrondo L.F."/>
            <person name="Canessa P."/>
            <person name="Martinez D."/>
            <person name="Hibbett D."/>
            <person name="Schmoll M."/>
            <person name="Kubicek C.P."/>
            <person name="Martinez A.T."/>
            <person name="Yadav J."/>
            <person name="Master E."/>
            <person name="Magnuson J.K."/>
            <person name="James T."/>
            <person name="Yaver D."/>
            <person name="Berka R."/>
            <person name="Labutti K."/>
            <person name="Lipzen A."/>
            <person name="Aerts A."/>
            <person name="Barry K."/>
            <person name="Henrissat B."/>
            <person name="Blanchette R."/>
            <person name="Grigoriev I."/>
            <person name="Cullen D."/>
        </authorList>
    </citation>
    <scope>NUCLEOTIDE SEQUENCE [LARGE SCALE GENOMIC DNA]</scope>
    <source>
        <strain evidence="6 7">MAD-698-R-SB12</strain>
    </source>
</reference>
<dbReference type="PROSITE" id="PS50012">
    <property type="entry name" value="RCC1_3"/>
    <property type="match status" value="7"/>
</dbReference>
<accession>A0A1X6MVK1</accession>
<sequence>MPEPRRSTRAASAKPASQPATKATTKPVAKATSKVASKAAVKPTTQTAEKPATKLAAKAAPKPTTRGRATTKVAKRAASPENSPPPPPKRARGAPKIVENGVNHVDESEPAAVPKVRKASVPPPRKVVKQVKPYFNPLPTPPEHVRPAPQMFVWGAGNFGQFGMGADLLDEYDKPKKNLWIEKRMREGVFGDDEASLESVAAGGLHSLFVDEKGTVWSCGVNDDAALGRVTTDVPNPEKEGEFLDVDTLTAEPNPLQSLVDENFRAVRIAAGDTISAAISSQGDLRVWGSFRGVEGVLGFSSGHRHQFLPASILELKSRPGDAEKFSGLAAGNNHLLVLTTHGNVYTWGAGEQGQLGRKVLERRKIHGTVPEKIVFGHRSLKAVVVGAGSYSSFAVDESGDVWGWGLNSMGQTGTGFMTNSADAEVQTPKKVIGLDKTTLNGATVVQIAGGEHHTLFLTSVGRVYACGRSEGGQLGLADDDVAFQDREFPDMLAKPAIITFPDADDPVVHISAGIHNNVAITKGGALYTWGTGPQGELGVGDETEARIPTVVVRREGGSWAAVTASCGGQHTLALLRRKN</sequence>
<feature type="region of interest" description="Disordered" evidence="4">
    <location>
        <begin position="1"/>
        <end position="94"/>
    </location>
</feature>
<keyword evidence="1" id="KW-0344">Guanine-nucleotide releasing factor</keyword>
<dbReference type="Proteomes" id="UP000194127">
    <property type="component" value="Unassembled WGS sequence"/>
</dbReference>
<feature type="repeat" description="RCC1" evidence="3">
    <location>
        <begin position="525"/>
        <end position="578"/>
    </location>
</feature>
<feature type="repeat" description="RCC1" evidence="3">
    <location>
        <begin position="283"/>
        <end position="342"/>
    </location>
</feature>
<dbReference type="STRING" id="670580.A0A1X6MVK1"/>
<dbReference type="GO" id="GO:0005737">
    <property type="term" value="C:cytoplasm"/>
    <property type="evidence" value="ECO:0007669"/>
    <property type="project" value="TreeGrafter"/>
</dbReference>
<dbReference type="PANTHER" id="PTHR45982">
    <property type="entry name" value="REGULATOR OF CHROMOSOME CONDENSATION"/>
    <property type="match status" value="1"/>
</dbReference>
<organism evidence="6 7">
    <name type="scientific">Postia placenta MAD-698-R-SB12</name>
    <dbReference type="NCBI Taxonomy" id="670580"/>
    <lineage>
        <taxon>Eukaryota</taxon>
        <taxon>Fungi</taxon>
        <taxon>Dikarya</taxon>
        <taxon>Basidiomycota</taxon>
        <taxon>Agaricomycotina</taxon>
        <taxon>Agaricomycetes</taxon>
        <taxon>Polyporales</taxon>
        <taxon>Adustoporiaceae</taxon>
        <taxon>Rhodonia</taxon>
    </lineage>
</organism>
<keyword evidence="2" id="KW-0677">Repeat</keyword>
<feature type="compositionally biased region" description="Low complexity" evidence="4">
    <location>
        <begin position="19"/>
        <end position="64"/>
    </location>
</feature>
<dbReference type="InterPro" id="IPR058923">
    <property type="entry name" value="RCC1-like_dom"/>
</dbReference>
<feature type="repeat" description="RCC1" evidence="3">
    <location>
        <begin position="214"/>
        <end position="282"/>
    </location>
</feature>
<dbReference type="InterPro" id="IPR009091">
    <property type="entry name" value="RCC1/BLIP-II"/>
</dbReference>
<feature type="domain" description="RCC1-like" evidence="5">
    <location>
        <begin position="150"/>
        <end position="574"/>
    </location>
</feature>
<feature type="repeat" description="RCC1" evidence="3">
    <location>
        <begin position="462"/>
        <end position="524"/>
    </location>
</feature>
<dbReference type="PANTHER" id="PTHR45982:SF1">
    <property type="entry name" value="REGULATOR OF CHROMOSOME CONDENSATION"/>
    <property type="match status" value="1"/>
</dbReference>